<feature type="domain" description="Rhodanese" evidence="3">
    <location>
        <begin position="14"/>
        <end position="134"/>
    </location>
</feature>
<dbReference type="EMBL" id="JBHSBL010000028">
    <property type="protein sequence ID" value="MFC4071713.1"/>
    <property type="molecule type" value="Genomic_DNA"/>
</dbReference>
<reference evidence="5" key="1">
    <citation type="journal article" date="2019" name="Int. J. Syst. Evol. Microbiol.">
        <title>The Global Catalogue of Microorganisms (GCM) 10K type strain sequencing project: providing services to taxonomists for standard genome sequencing and annotation.</title>
        <authorList>
            <consortium name="The Broad Institute Genomics Platform"/>
            <consortium name="The Broad Institute Genome Sequencing Center for Infectious Disease"/>
            <person name="Wu L."/>
            <person name="Ma J."/>
        </authorList>
    </citation>
    <scope>NUCLEOTIDE SEQUENCE [LARGE SCALE GENOMIC DNA]</scope>
    <source>
        <strain evidence="5">TBRC 5832</strain>
    </source>
</reference>
<dbReference type="CDD" id="cd01448">
    <property type="entry name" value="TST_Repeat_1"/>
    <property type="match status" value="1"/>
</dbReference>
<dbReference type="EC" id="2.8.1.-" evidence="4"/>
<evidence type="ECO:0000313" key="4">
    <source>
        <dbReference type="EMBL" id="MFC4071713.1"/>
    </source>
</evidence>
<feature type="domain" description="Rhodanese" evidence="3">
    <location>
        <begin position="176"/>
        <end position="262"/>
    </location>
</feature>
<keyword evidence="2" id="KW-0677">Repeat</keyword>
<evidence type="ECO:0000256" key="2">
    <source>
        <dbReference type="ARBA" id="ARBA00022737"/>
    </source>
</evidence>
<keyword evidence="5" id="KW-1185">Reference proteome</keyword>
<keyword evidence="1 4" id="KW-0808">Transferase</keyword>
<dbReference type="InterPro" id="IPR045078">
    <property type="entry name" value="TST/MPST-like"/>
</dbReference>
<sequence>MTEPLVSAAWLRDHRDDVVLLDASIDRTPEGGFGSGAAAFAAAHILGARFADIHTGFSDPTAAFPFTLPSLPQLHETAQTLGVRDTARVILYDRNGGAWAARIWWLLRIHGHPAVSVLDGGLSAWTALGLPLAAGPPPPPAEPAPLTLHEPGPVTAGLDEVLRGSSTGTLVCALRQERFEAGHIPGSTSLPYPELLRADGTVDVAVVRERAAGLTPDTIVYCGGGINAAGLLLALDAAGLPLPRLYDGSLTEWRSDPSRPLDTGAG</sequence>
<evidence type="ECO:0000259" key="3">
    <source>
        <dbReference type="PROSITE" id="PS50206"/>
    </source>
</evidence>
<name>A0ABV8JB56_9ACTN</name>
<comment type="caution">
    <text evidence="4">The sequence shown here is derived from an EMBL/GenBank/DDBJ whole genome shotgun (WGS) entry which is preliminary data.</text>
</comment>
<accession>A0ABV8JB56</accession>
<dbReference type="Proteomes" id="UP001595867">
    <property type="component" value="Unassembled WGS sequence"/>
</dbReference>
<dbReference type="InterPro" id="IPR036873">
    <property type="entry name" value="Rhodanese-like_dom_sf"/>
</dbReference>
<dbReference type="PANTHER" id="PTHR11364">
    <property type="entry name" value="THIOSULFATE SULFERTANSFERASE"/>
    <property type="match status" value="1"/>
</dbReference>
<dbReference type="Pfam" id="PF00581">
    <property type="entry name" value="Rhodanese"/>
    <property type="match status" value="2"/>
</dbReference>
<proteinExistence type="predicted"/>
<protein>
    <submittedName>
        <fullName evidence="4">Sulfurtransferase</fullName>
        <ecNumber evidence="4">2.8.1.-</ecNumber>
    </submittedName>
</protein>
<dbReference type="PROSITE" id="PS50206">
    <property type="entry name" value="RHODANESE_3"/>
    <property type="match status" value="2"/>
</dbReference>
<dbReference type="Gene3D" id="3.40.250.10">
    <property type="entry name" value="Rhodanese-like domain"/>
    <property type="match status" value="2"/>
</dbReference>
<dbReference type="PANTHER" id="PTHR11364:SF27">
    <property type="entry name" value="SULFURTRANSFERASE"/>
    <property type="match status" value="1"/>
</dbReference>
<dbReference type="GO" id="GO:0016740">
    <property type="term" value="F:transferase activity"/>
    <property type="evidence" value="ECO:0007669"/>
    <property type="project" value="UniProtKB-KW"/>
</dbReference>
<dbReference type="SMART" id="SM00450">
    <property type="entry name" value="RHOD"/>
    <property type="match status" value="2"/>
</dbReference>
<evidence type="ECO:0000256" key="1">
    <source>
        <dbReference type="ARBA" id="ARBA00022679"/>
    </source>
</evidence>
<dbReference type="SUPFAM" id="SSF52821">
    <property type="entry name" value="Rhodanese/Cell cycle control phosphatase"/>
    <property type="match status" value="2"/>
</dbReference>
<evidence type="ECO:0000313" key="5">
    <source>
        <dbReference type="Proteomes" id="UP001595867"/>
    </source>
</evidence>
<dbReference type="InterPro" id="IPR001763">
    <property type="entry name" value="Rhodanese-like_dom"/>
</dbReference>
<dbReference type="RefSeq" id="WP_378072583.1">
    <property type="nucleotide sequence ID" value="NZ_JBHSBL010000028.1"/>
</dbReference>
<organism evidence="4 5">
    <name type="scientific">Actinoplanes subglobosus</name>
    <dbReference type="NCBI Taxonomy" id="1547892"/>
    <lineage>
        <taxon>Bacteria</taxon>
        <taxon>Bacillati</taxon>
        <taxon>Actinomycetota</taxon>
        <taxon>Actinomycetes</taxon>
        <taxon>Micromonosporales</taxon>
        <taxon>Micromonosporaceae</taxon>
        <taxon>Actinoplanes</taxon>
    </lineage>
</organism>
<gene>
    <name evidence="4" type="ORF">ACFO0C_42830</name>
</gene>